<dbReference type="AlphaFoldDB" id="A0A7W9SS53"/>
<evidence type="ECO:0000313" key="3">
    <source>
        <dbReference type="Proteomes" id="UP000520814"/>
    </source>
</evidence>
<dbReference type="Gene3D" id="2.60.120.10">
    <property type="entry name" value="Jelly Rolls"/>
    <property type="match status" value="1"/>
</dbReference>
<evidence type="ECO:0000313" key="2">
    <source>
        <dbReference type="EMBL" id="MBB6051845.1"/>
    </source>
</evidence>
<dbReference type="InterPro" id="IPR015392">
    <property type="entry name" value="TehB/YeaR-like_dom"/>
</dbReference>
<comment type="caution">
    <text evidence="2">The sequence shown here is derived from an EMBL/GenBank/DDBJ whole genome shotgun (WGS) entry which is preliminary data.</text>
</comment>
<reference evidence="2 3" key="1">
    <citation type="submission" date="2020-08" db="EMBL/GenBank/DDBJ databases">
        <title>Genomic Encyclopedia of Type Strains, Phase IV (KMG-IV): sequencing the most valuable type-strain genomes for metagenomic binning, comparative biology and taxonomic classification.</title>
        <authorList>
            <person name="Goeker M."/>
        </authorList>
    </citation>
    <scope>NUCLEOTIDE SEQUENCE [LARGE SCALE GENOMIC DNA]</scope>
    <source>
        <strain evidence="2 3">DSM 23562</strain>
    </source>
</reference>
<accession>A0A7W9SS53</accession>
<dbReference type="Pfam" id="PF12088">
    <property type="entry name" value="DUF3565"/>
    <property type="match status" value="1"/>
</dbReference>
<dbReference type="Proteomes" id="UP000520814">
    <property type="component" value="Unassembled WGS sequence"/>
</dbReference>
<gene>
    <name evidence="2" type="ORF">HNQ39_003655</name>
</gene>
<organism evidence="2 3">
    <name type="scientific">Armatimonas rosea</name>
    <dbReference type="NCBI Taxonomy" id="685828"/>
    <lineage>
        <taxon>Bacteria</taxon>
        <taxon>Bacillati</taxon>
        <taxon>Armatimonadota</taxon>
        <taxon>Armatimonadia</taxon>
        <taxon>Armatimonadales</taxon>
        <taxon>Armatimonadaceae</taxon>
        <taxon>Armatimonas</taxon>
    </lineage>
</organism>
<dbReference type="InterPro" id="IPR021948">
    <property type="entry name" value="DUF3565"/>
</dbReference>
<dbReference type="RefSeq" id="WP_184199689.1">
    <property type="nucleotide sequence ID" value="NZ_JACHGW010000003.1"/>
</dbReference>
<keyword evidence="3" id="KW-1185">Reference proteome</keyword>
<feature type="domain" description="TehB/YeaR-like" evidence="1">
    <location>
        <begin position="73"/>
        <end position="146"/>
    </location>
</feature>
<protein>
    <submittedName>
        <fullName evidence="2">Tellurite resistance-related uncharacterized protein</fullName>
    </submittedName>
</protein>
<evidence type="ECO:0000259" key="1">
    <source>
        <dbReference type="Pfam" id="PF09313"/>
    </source>
</evidence>
<dbReference type="Pfam" id="PF09313">
    <property type="entry name" value="TehB-like"/>
    <property type="match status" value="1"/>
</dbReference>
<dbReference type="InterPro" id="IPR014710">
    <property type="entry name" value="RmlC-like_jellyroll"/>
</dbReference>
<dbReference type="SUPFAM" id="SSF51197">
    <property type="entry name" value="Clavaminate synthase-like"/>
    <property type="match status" value="1"/>
</dbReference>
<dbReference type="EMBL" id="JACHGW010000003">
    <property type="protein sequence ID" value="MBB6051845.1"/>
    <property type="molecule type" value="Genomic_DNA"/>
</dbReference>
<name>A0A7W9SS53_ARMRO</name>
<sequence>MQRPILAFAQDSVGDWFATLSCGHTQHTRHQPPFQSRPWVATEEGRQSKLGELLECPYCERWELPEHFVAFHQTPEFTEATIPAALLKDHTTKPGIWAKILVTEGTLRYHLDGSGQTFELCVGTLGIVVPEAPHHVEPLGPVRFSVEFYQAPKVVR</sequence>
<proteinExistence type="predicted"/>